<evidence type="ECO:0000256" key="3">
    <source>
        <dbReference type="ARBA" id="ARBA00001947"/>
    </source>
</evidence>
<evidence type="ECO:0000256" key="6">
    <source>
        <dbReference type="ARBA" id="ARBA00022670"/>
    </source>
</evidence>
<dbReference type="KEGG" id="dalk:DSCA_05120"/>
<keyword evidence="11" id="KW-1185">Reference proteome</keyword>
<dbReference type="AlphaFoldDB" id="A0A5K7YB08"/>
<keyword evidence="8" id="KW-0378">Hydrolase</keyword>
<dbReference type="OrthoDB" id="9803993at2"/>
<name>A0A5K7YB08_9BACT</name>
<evidence type="ECO:0000256" key="9">
    <source>
        <dbReference type="ARBA" id="ARBA00023049"/>
    </source>
</evidence>
<dbReference type="Proteomes" id="UP000427906">
    <property type="component" value="Chromosome"/>
</dbReference>
<dbReference type="GO" id="GO:0008237">
    <property type="term" value="F:metallopeptidase activity"/>
    <property type="evidence" value="ECO:0007669"/>
    <property type="project" value="UniProtKB-KW"/>
</dbReference>
<reference evidence="10 11" key="1">
    <citation type="submission" date="2019-11" db="EMBL/GenBank/DDBJ databases">
        <title>Comparative genomics of hydrocarbon-degrading Desulfosarcina strains.</title>
        <authorList>
            <person name="Watanabe M."/>
            <person name="Kojima H."/>
            <person name="Fukui M."/>
        </authorList>
    </citation>
    <scope>NUCLEOTIDE SEQUENCE [LARGE SCALE GENOMIC DNA]</scope>
    <source>
        <strain evidence="10 11">PL12</strain>
    </source>
</reference>
<sequence length="399" mass="45429">MLTDTQLKRYAEVLLWGLRTARSRPYKKGDVILVRFNLDAIRLAEILERRLLEMGMNPVRRMNPTPEMEKNFFGLANRRQLVFDPPGEAELYRSLNGSIFLHAPASLTHLSAIDPKKISRFTLAKKFLRDILEEREQAGLFGWTLCMLPTPELAHHAGLSHEDYAKQIVSACYLNRREPVVHWKEVFRNAARIKRWLNSMSVKYYHVESANVDLKITPGEQRQWIGISGHNIPSFELFVSPDWRGTSGVYFADQPSYRSGNLVKGVKLTFEKGVAVAVSSESGAAFVKKQLKMDRGASRLGEFSLTDRRFSKINRFMANTLFDENFGGRWGNCHVALGASYADTFSGDVQSLTRAEKTRLGFNDSALHWDLVNTEKKRVVAHLADGQRTTVYENGCFTY</sequence>
<evidence type="ECO:0000256" key="5">
    <source>
        <dbReference type="ARBA" id="ARBA00022438"/>
    </source>
</evidence>
<keyword evidence="6" id="KW-0645">Protease</keyword>
<organism evidence="10 11">
    <name type="scientific">Desulfosarcina alkanivorans</name>
    <dbReference type="NCBI Taxonomy" id="571177"/>
    <lineage>
        <taxon>Bacteria</taxon>
        <taxon>Pseudomonadati</taxon>
        <taxon>Thermodesulfobacteriota</taxon>
        <taxon>Desulfobacteria</taxon>
        <taxon>Desulfobacterales</taxon>
        <taxon>Desulfosarcinaceae</taxon>
        <taxon>Desulfosarcina</taxon>
    </lineage>
</organism>
<dbReference type="GO" id="GO:0006508">
    <property type="term" value="P:proteolysis"/>
    <property type="evidence" value="ECO:0007669"/>
    <property type="project" value="UniProtKB-KW"/>
</dbReference>
<evidence type="ECO:0000313" key="10">
    <source>
        <dbReference type="EMBL" id="BBO66582.1"/>
    </source>
</evidence>
<comment type="cofactor">
    <cofactor evidence="3">
        <name>Zn(2+)</name>
        <dbReference type="ChEBI" id="CHEBI:29105"/>
    </cofactor>
</comment>
<dbReference type="Gene3D" id="3.40.1830.10">
    <property type="entry name" value="Thermophilic metalloprotease (M29)"/>
    <property type="match status" value="1"/>
</dbReference>
<comment type="cofactor">
    <cofactor evidence="1">
        <name>Co(2+)</name>
        <dbReference type="ChEBI" id="CHEBI:48828"/>
    </cofactor>
</comment>
<proteinExistence type="inferred from homology"/>
<gene>
    <name evidence="10" type="ORF">DSCA_05120</name>
</gene>
<protein>
    <submittedName>
        <fullName evidence="10">Aminopeptidase</fullName>
    </submittedName>
</protein>
<evidence type="ECO:0000256" key="7">
    <source>
        <dbReference type="ARBA" id="ARBA00022723"/>
    </source>
</evidence>
<evidence type="ECO:0000256" key="1">
    <source>
        <dbReference type="ARBA" id="ARBA00001941"/>
    </source>
</evidence>
<comment type="similarity">
    <text evidence="4">Belongs to the peptidase M29 family.</text>
</comment>
<dbReference type="PANTHER" id="PTHR34448">
    <property type="entry name" value="AMINOPEPTIDASE"/>
    <property type="match status" value="1"/>
</dbReference>
<keyword evidence="5 10" id="KW-0031">Aminopeptidase</keyword>
<accession>A0A5K7YB08</accession>
<comment type="cofactor">
    <cofactor evidence="2">
        <name>Mg(2+)</name>
        <dbReference type="ChEBI" id="CHEBI:18420"/>
    </cofactor>
</comment>
<evidence type="ECO:0000256" key="8">
    <source>
        <dbReference type="ARBA" id="ARBA00022801"/>
    </source>
</evidence>
<keyword evidence="7" id="KW-0479">Metal-binding</keyword>
<keyword evidence="9" id="KW-0482">Metalloprotease</keyword>
<dbReference type="EMBL" id="AP021874">
    <property type="protein sequence ID" value="BBO66582.1"/>
    <property type="molecule type" value="Genomic_DNA"/>
</dbReference>
<dbReference type="RefSeq" id="WP_155314933.1">
    <property type="nucleotide sequence ID" value="NZ_AP021874.1"/>
</dbReference>
<dbReference type="Pfam" id="PF02073">
    <property type="entry name" value="Peptidase_M29"/>
    <property type="match status" value="1"/>
</dbReference>
<evidence type="ECO:0000256" key="2">
    <source>
        <dbReference type="ARBA" id="ARBA00001946"/>
    </source>
</evidence>
<dbReference type="PRINTS" id="PR00919">
    <property type="entry name" value="THERMOPTASE"/>
</dbReference>
<evidence type="ECO:0000313" key="11">
    <source>
        <dbReference type="Proteomes" id="UP000427906"/>
    </source>
</evidence>
<evidence type="ECO:0000256" key="4">
    <source>
        <dbReference type="ARBA" id="ARBA00008236"/>
    </source>
</evidence>
<dbReference type="PANTHER" id="PTHR34448:SF1">
    <property type="entry name" value="BLL6088 PROTEIN"/>
    <property type="match status" value="1"/>
</dbReference>
<dbReference type="GO" id="GO:0004177">
    <property type="term" value="F:aminopeptidase activity"/>
    <property type="evidence" value="ECO:0007669"/>
    <property type="project" value="UniProtKB-KW"/>
</dbReference>
<dbReference type="SUPFAM" id="SSF144052">
    <property type="entry name" value="Thermophilic metalloprotease-like"/>
    <property type="match status" value="1"/>
</dbReference>
<dbReference type="InterPro" id="IPR035097">
    <property type="entry name" value="M29_N-terminal"/>
</dbReference>
<dbReference type="GO" id="GO:0046872">
    <property type="term" value="F:metal ion binding"/>
    <property type="evidence" value="ECO:0007669"/>
    <property type="project" value="UniProtKB-KW"/>
</dbReference>
<dbReference type="InterPro" id="IPR000787">
    <property type="entry name" value="Peptidase_M29"/>
</dbReference>
<dbReference type="InterPro" id="IPR052170">
    <property type="entry name" value="M29_Exopeptidase"/>
</dbReference>